<sequence>MTINTRNWDIVHSATLEEILFLSALIAAQSRSFFENLFNVKELSGQVGAREMTGRVMGKFIWSNTFTYLMEMDEDGHVKAANGKWVVLIKLTWTIV</sequence>
<evidence type="ECO:0000313" key="2">
    <source>
        <dbReference type="Proteomes" id="UP000789739"/>
    </source>
</evidence>
<dbReference type="AlphaFoldDB" id="A0A9N9CND1"/>
<comment type="caution">
    <text evidence="1">The sequence shown here is derived from an EMBL/GenBank/DDBJ whole genome shotgun (WGS) entry which is preliminary data.</text>
</comment>
<organism evidence="1 2">
    <name type="scientific">Paraglomus brasilianum</name>
    <dbReference type="NCBI Taxonomy" id="144538"/>
    <lineage>
        <taxon>Eukaryota</taxon>
        <taxon>Fungi</taxon>
        <taxon>Fungi incertae sedis</taxon>
        <taxon>Mucoromycota</taxon>
        <taxon>Glomeromycotina</taxon>
        <taxon>Glomeromycetes</taxon>
        <taxon>Paraglomerales</taxon>
        <taxon>Paraglomeraceae</taxon>
        <taxon>Paraglomus</taxon>
    </lineage>
</organism>
<reference evidence="1" key="1">
    <citation type="submission" date="2021-06" db="EMBL/GenBank/DDBJ databases">
        <authorList>
            <person name="Kallberg Y."/>
            <person name="Tangrot J."/>
            <person name="Rosling A."/>
        </authorList>
    </citation>
    <scope>NUCLEOTIDE SEQUENCE</scope>
    <source>
        <strain evidence="1">BR232B</strain>
    </source>
</reference>
<protein>
    <submittedName>
        <fullName evidence="1">3873_t:CDS:1</fullName>
    </submittedName>
</protein>
<proteinExistence type="predicted"/>
<gene>
    <name evidence="1" type="ORF">PBRASI_LOCUS8010</name>
</gene>
<dbReference type="Proteomes" id="UP000789739">
    <property type="component" value="Unassembled WGS sequence"/>
</dbReference>
<keyword evidence="2" id="KW-1185">Reference proteome</keyword>
<evidence type="ECO:0000313" key="1">
    <source>
        <dbReference type="EMBL" id="CAG8608039.1"/>
    </source>
</evidence>
<accession>A0A9N9CND1</accession>
<dbReference type="EMBL" id="CAJVPI010001340">
    <property type="protein sequence ID" value="CAG8608039.1"/>
    <property type="molecule type" value="Genomic_DNA"/>
</dbReference>
<name>A0A9N9CND1_9GLOM</name>